<organism evidence="5 6">
    <name type="scientific">Cellulomonas gelida</name>
    <dbReference type="NCBI Taxonomy" id="1712"/>
    <lineage>
        <taxon>Bacteria</taxon>
        <taxon>Bacillati</taxon>
        <taxon>Actinomycetota</taxon>
        <taxon>Actinomycetes</taxon>
        <taxon>Micrococcales</taxon>
        <taxon>Cellulomonadaceae</taxon>
        <taxon>Cellulomonas</taxon>
    </lineage>
</organism>
<dbReference type="Gene3D" id="2.70.98.50">
    <property type="entry name" value="putative glycoside hydrolase family protein from bacillus halodurans"/>
    <property type="match status" value="1"/>
</dbReference>
<dbReference type="InterPro" id="IPR016518">
    <property type="entry name" value="Alpha-L-fucosidase"/>
</dbReference>
<evidence type="ECO:0000259" key="2">
    <source>
        <dbReference type="Pfam" id="PF14498"/>
    </source>
</evidence>
<evidence type="ECO:0000313" key="5">
    <source>
        <dbReference type="EMBL" id="GEA83301.1"/>
    </source>
</evidence>
<feature type="region of interest" description="Disordered" evidence="1">
    <location>
        <begin position="116"/>
        <end position="144"/>
    </location>
</feature>
<comment type="caution">
    <text evidence="5">The sequence shown here is derived from an EMBL/GenBank/DDBJ whole genome shotgun (WGS) entry which is preliminary data.</text>
</comment>
<reference evidence="5 6" key="1">
    <citation type="submission" date="2019-06" db="EMBL/GenBank/DDBJ databases">
        <title>Whole genome shotgun sequence of Cellulomonas gelida NBRC 3748.</title>
        <authorList>
            <person name="Hosoyama A."/>
            <person name="Uohara A."/>
            <person name="Ohji S."/>
            <person name="Ichikawa N."/>
        </authorList>
    </citation>
    <scope>NUCLEOTIDE SEQUENCE [LARGE SCALE GENOMIC DNA]</scope>
    <source>
        <strain evidence="5 6">NBRC 3748</strain>
    </source>
</reference>
<dbReference type="Pfam" id="PF22124">
    <property type="entry name" value="Glyco_hydro_95_cat"/>
    <property type="match status" value="1"/>
</dbReference>
<keyword evidence="6" id="KW-1185">Reference proteome</keyword>
<proteinExistence type="predicted"/>
<feature type="domain" description="Alpha fucosidase A-like C-terminal" evidence="3">
    <location>
        <begin position="743"/>
        <end position="802"/>
    </location>
</feature>
<keyword evidence="5" id="KW-0378">Hydrolase</keyword>
<accession>A0A4Y3KFR1</accession>
<dbReference type="InterPro" id="IPR049053">
    <property type="entry name" value="AFCA-like_C"/>
</dbReference>
<evidence type="ECO:0000259" key="3">
    <source>
        <dbReference type="Pfam" id="PF21307"/>
    </source>
</evidence>
<evidence type="ECO:0000313" key="6">
    <source>
        <dbReference type="Proteomes" id="UP000320461"/>
    </source>
</evidence>
<dbReference type="EMBL" id="BJLQ01000004">
    <property type="protein sequence ID" value="GEA83301.1"/>
    <property type="molecule type" value="Genomic_DNA"/>
</dbReference>
<dbReference type="InterPro" id="IPR054363">
    <property type="entry name" value="GH95_cat"/>
</dbReference>
<protein>
    <submittedName>
        <fullName evidence="5">Alpha/beta hydrolase</fullName>
    </submittedName>
</protein>
<dbReference type="PIRSF" id="PIRSF007663">
    <property type="entry name" value="UCP007663"/>
    <property type="match status" value="1"/>
</dbReference>
<feature type="domain" description="Glycosyl hydrolase family 95 catalytic" evidence="4">
    <location>
        <begin position="317"/>
        <end position="740"/>
    </location>
</feature>
<dbReference type="InterPro" id="IPR027414">
    <property type="entry name" value="GH95_N_dom"/>
</dbReference>
<name>A0A4Y3KFR1_9CELL</name>
<feature type="compositionally biased region" description="Basic and acidic residues" evidence="1">
    <location>
        <begin position="117"/>
        <end position="144"/>
    </location>
</feature>
<dbReference type="PANTHER" id="PTHR31084">
    <property type="entry name" value="ALPHA-L-FUCOSIDASE 2"/>
    <property type="match status" value="1"/>
</dbReference>
<dbReference type="Pfam" id="PF14498">
    <property type="entry name" value="Glyco_hyd_65N_2"/>
    <property type="match status" value="1"/>
</dbReference>
<evidence type="ECO:0000259" key="4">
    <source>
        <dbReference type="Pfam" id="PF22124"/>
    </source>
</evidence>
<dbReference type="Proteomes" id="UP000320461">
    <property type="component" value="Unassembled WGS sequence"/>
</dbReference>
<dbReference type="GO" id="GO:0004560">
    <property type="term" value="F:alpha-L-fucosidase activity"/>
    <property type="evidence" value="ECO:0007669"/>
    <property type="project" value="InterPro"/>
</dbReference>
<dbReference type="OrthoDB" id="9802600at2"/>
<sequence length="830" mass="87947">MGDVLRFAEPARAWVEAFPVGNGRLGAMVFGGVSGARVQVNDATAWSGHPAGPREALARVLERGAGPGTLARLRDAVAHGRHDEAAALAREFQGPYAQAFQPFVDLVVDLRLTGPHETSRPSVRVDEQVDERADEQERRPRSAGRRLDLRDGVVGEVVEGGGRGVEVEWFASAPDGCLHGRWRADGGAFGWGVLLAGAHPGEVAATPEGVLGACVSVELPYDVPPAHEPDLPARTDHGPHASLVGAATLRVATDGRATAVGAHVRVDGATWVELVLATATTSRWPDAGPLREPAEAFADATARADAALPSSPAEGEAARAAHVADHRALADATRLEIAPPLDLLLPDALTPGAEAPLAARTQAAFAYGRYLLMAASRPGAPPVNLQGIWNDEHRPAWSSGYTLNVNLEMAYWPAEVTGLGSCVEPLVDLVRVLAREGEPVARELYGCDGWVAHHNSDVWGWALPVGRGQGDPAWAAWWMGGVWLCRHLWDRYTFTLDPDVLRDVWPLLRGAGAFALDWLVPDGAGGLVPSPSSSPENERVVDGRLVALCAGSAADVALVRDLLRACVEAADVLALDEPLAPRWRHALGRLPRASVGPDGLLREWPDDAPARDPHHRHLSHLVGLYPLGELLADAAAPQERPSSGPAAPGTGRDLAEAARASLDARGPGSTGWSMAWKAALRARLGDGRAVDEVLGDALRLARQDLPSGEGGGLLPNLFSTHPPFQIDGNLGLVAAVAEALVASTRSSLRLLPALPPSWPDGAVVGLRARGALVVDVQWARGRLVEATLHPGRDEVRVVRYGSLVRRVVLRAGRPLRLGDRLVDRQVDRAG</sequence>
<evidence type="ECO:0000256" key="1">
    <source>
        <dbReference type="SAM" id="MobiDB-lite"/>
    </source>
</evidence>
<dbReference type="GO" id="GO:0005975">
    <property type="term" value="P:carbohydrate metabolic process"/>
    <property type="evidence" value="ECO:0007669"/>
    <property type="project" value="InterPro"/>
</dbReference>
<dbReference type="InterPro" id="IPR008928">
    <property type="entry name" value="6-hairpin_glycosidase_sf"/>
</dbReference>
<dbReference type="Pfam" id="PF21307">
    <property type="entry name" value="Glyco_hydro_95_C"/>
    <property type="match status" value="1"/>
</dbReference>
<feature type="domain" description="Glycosyl hydrolase family 95 N-terminal" evidence="2">
    <location>
        <begin position="5"/>
        <end position="280"/>
    </location>
</feature>
<gene>
    <name evidence="5" type="ORF">CGE01nite_05520</name>
</gene>
<dbReference type="Gene3D" id="1.50.10.10">
    <property type="match status" value="1"/>
</dbReference>
<dbReference type="InterPro" id="IPR012341">
    <property type="entry name" value="6hp_glycosidase-like_sf"/>
</dbReference>
<dbReference type="SUPFAM" id="SSF48208">
    <property type="entry name" value="Six-hairpin glycosidases"/>
    <property type="match status" value="1"/>
</dbReference>
<dbReference type="PANTHER" id="PTHR31084:SF0">
    <property type="entry name" value="ALPHA-L-FUCOSIDASE 2"/>
    <property type="match status" value="1"/>
</dbReference>
<dbReference type="AlphaFoldDB" id="A0A4Y3KFR1"/>